<comment type="caution">
    <text evidence="1">The sequence shown here is derived from an EMBL/GenBank/DDBJ whole genome shotgun (WGS) entry which is preliminary data.</text>
</comment>
<gene>
    <name evidence="1" type="ORF">GCM10023116_32180</name>
</gene>
<name>A0ABP8V6R9_9GAMM</name>
<proteinExistence type="predicted"/>
<reference evidence="2" key="1">
    <citation type="journal article" date="2019" name="Int. J. Syst. Evol. Microbiol.">
        <title>The Global Catalogue of Microorganisms (GCM) 10K type strain sequencing project: providing services to taxonomists for standard genome sequencing and annotation.</title>
        <authorList>
            <consortium name="The Broad Institute Genomics Platform"/>
            <consortium name="The Broad Institute Genome Sequencing Center for Infectious Disease"/>
            <person name="Wu L."/>
            <person name="Ma J."/>
        </authorList>
    </citation>
    <scope>NUCLEOTIDE SEQUENCE [LARGE SCALE GENOMIC DNA]</scope>
    <source>
        <strain evidence="2">JCM 17805</strain>
    </source>
</reference>
<keyword evidence="1" id="KW-0418">Kinase</keyword>
<dbReference type="SUPFAM" id="SSF56112">
    <property type="entry name" value="Protein kinase-like (PK-like)"/>
    <property type="match status" value="1"/>
</dbReference>
<dbReference type="Pfam" id="PF06293">
    <property type="entry name" value="Kdo"/>
    <property type="match status" value="1"/>
</dbReference>
<dbReference type="Proteomes" id="UP001500604">
    <property type="component" value="Unassembled WGS sequence"/>
</dbReference>
<dbReference type="Gene3D" id="1.10.510.10">
    <property type="entry name" value="Transferase(Phosphotransferase) domain 1"/>
    <property type="match status" value="1"/>
</dbReference>
<sequence length="262" mass="30617">MTETQKQRRMLTTTRWNIEPDFRDTNIAEAFRSLETVFAIEPTGALAAADSESMVFRHDIGGKPFYVKRYHSTKGLRSWLGWSRIRIEWKNLLLFRRLGVPAAPVVAYGQARCLTKTIRGALITVGLENTRDLATMAQENSPLLRDLAWVKNVSRQLAEAARKLHDYGFAHNDFKWRNILVTQDKDNPKIYLIDCPTGQRWFGYSLKYRILKDIACLDKVAKQQLSRTQRLRFFLDYRGQSKLRNRDKKDIRKILSFFEGRE</sequence>
<dbReference type="InterPro" id="IPR011009">
    <property type="entry name" value="Kinase-like_dom_sf"/>
</dbReference>
<organism evidence="1 2">
    <name type="scientific">Kistimonas scapharcae</name>
    <dbReference type="NCBI Taxonomy" id="1036133"/>
    <lineage>
        <taxon>Bacteria</taxon>
        <taxon>Pseudomonadati</taxon>
        <taxon>Pseudomonadota</taxon>
        <taxon>Gammaproteobacteria</taxon>
        <taxon>Oceanospirillales</taxon>
        <taxon>Endozoicomonadaceae</taxon>
        <taxon>Kistimonas</taxon>
    </lineage>
</organism>
<evidence type="ECO:0000313" key="1">
    <source>
        <dbReference type="EMBL" id="GAA4650935.1"/>
    </source>
</evidence>
<accession>A0ABP8V6R9</accession>
<evidence type="ECO:0000313" key="2">
    <source>
        <dbReference type="Proteomes" id="UP001500604"/>
    </source>
</evidence>
<keyword evidence="1" id="KW-0808">Transferase</keyword>
<dbReference type="EMBL" id="BAABFL010000428">
    <property type="protein sequence ID" value="GAA4650935.1"/>
    <property type="molecule type" value="Genomic_DNA"/>
</dbReference>
<dbReference type="RefSeq" id="WP_345197212.1">
    <property type="nucleotide sequence ID" value="NZ_BAABFL010000428.1"/>
</dbReference>
<dbReference type="GO" id="GO:0016301">
    <property type="term" value="F:kinase activity"/>
    <property type="evidence" value="ECO:0007669"/>
    <property type="project" value="UniProtKB-KW"/>
</dbReference>
<protein>
    <submittedName>
        <fullName evidence="1">Lipopolysaccharide kinase InaA family protein</fullName>
    </submittedName>
</protein>
<keyword evidence="2" id="KW-1185">Reference proteome</keyword>